<feature type="compositionally biased region" description="Low complexity" evidence="1">
    <location>
        <begin position="188"/>
        <end position="201"/>
    </location>
</feature>
<reference evidence="4" key="1">
    <citation type="journal article" date="2021" name="Int. J. Syst. Evol. Microbiol.">
        <title>Actinocatenispora comari sp. nov., an endophytic actinomycete isolated from aerial parts of Comarum salesowianum.</title>
        <authorList>
            <person name="Oyunbileg N."/>
            <person name="Iizaka Y."/>
            <person name="Hamada M."/>
            <person name="Davaapurev B.O."/>
            <person name="Fukumoto A."/>
            <person name="Tsetseg B."/>
            <person name="Kato F."/>
            <person name="Tamura T."/>
            <person name="Batkhuu J."/>
            <person name="Anzai Y."/>
        </authorList>
    </citation>
    <scope>NUCLEOTIDE SEQUENCE [LARGE SCALE GENOMIC DNA]</scope>
    <source>
        <strain evidence="4">NUM-2625</strain>
    </source>
</reference>
<dbReference type="InterPro" id="IPR050570">
    <property type="entry name" value="Cell_wall_metabolism_enzyme"/>
</dbReference>
<dbReference type="PANTHER" id="PTHR21666:SF270">
    <property type="entry name" value="MUREIN HYDROLASE ACTIVATOR ENVC"/>
    <property type="match status" value="1"/>
</dbReference>
<dbReference type="RefSeq" id="WP_207123102.1">
    <property type="nucleotide sequence ID" value="NZ_BOPO01000006.1"/>
</dbReference>
<dbReference type="Pfam" id="PF01551">
    <property type="entry name" value="Peptidase_M23"/>
    <property type="match status" value="1"/>
</dbReference>
<dbReference type="InterPro" id="IPR016047">
    <property type="entry name" value="M23ase_b-sheet_dom"/>
</dbReference>
<dbReference type="SUPFAM" id="SSF51261">
    <property type="entry name" value="Duplicated hybrid motif"/>
    <property type="match status" value="1"/>
</dbReference>
<dbReference type="Proteomes" id="UP000614996">
    <property type="component" value="Unassembled WGS sequence"/>
</dbReference>
<gene>
    <name evidence="3" type="ORF">NUM_07480</name>
</gene>
<name>A0A8J4EJ30_9ACTN</name>
<evidence type="ECO:0000259" key="2">
    <source>
        <dbReference type="Pfam" id="PF01551"/>
    </source>
</evidence>
<organism evidence="3 4">
    <name type="scientific">Actinocatenispora comari</name>
    <dbReference type="NCBI Taxonomy" id="2807577"/>
    <lineage>
        <taxon>Bacteria</taxon>
        <taxon>Bacillati</taxon>
        <taxon>Actinomycetota</taxon>
        <taxon>Actinomycetes</taxon>
        <taxon>Micromonosporales</taxon>
        <taxon>Micromonosporaceae</taxon>
        <taxon>Actinocatenispora</taxon>
    </lineage>
</organism>
<evidence type="ECO:0000313" key="4">
    <source>
        <dbReference type="Proteomes" id="UP000614996"/>
    </source>
</evidence>
<dbReference type="EMBL" id="BOPO01000006">
    <property type="protein sequence ID" value="GIL25493.1"/>
    <property type="molecule type" value="Genomic_DNA"/>
</dbReference>
<feature type="region of interest" description="Disordered" evidence="1">
    <location>
        <begin position="177"/>
        <end position="201"/>
    </location>
</feature>
<protein>
    <recommendedName>
        <fullName evidence="2">M23ase beta-sheet core domain-containing protein</fullName>
    </recommendedName>
</protein>
<dbReference type="GO" id="GO:0004222">
    <property type="term" value="F:metalloendopeptidase activity"/>
    <property type="evidence" value="ECO:0007669"/>
    <property type="project" value="TreeGrafter"/>
</dbReference>
<dbReference type="PANTHER" id="PTHR21666">
    <property type="entry name" value="PEPTIDASE-RELATED"/>
    <property type="match status" value="1"/>
</dbReference>
<keyword evidence="4" id="KW-1185">Reference proteome</keyword>
<dbReference type="AlphaFoldDB" id="A0A8J4EJ30"/>
<comment type="caution">
    <text evidence="3">The sequence shown here is derived from an EMBL/GenBank/DDBJ whole genome shotgun (WGS) entry which is preliminary data.</text>
</comment>
<dbReference type="InterPro" id="IPR011055">
    <property type="entry name" value="Dup_hybrid_motif"/>
</dbReference>
<evidence type="ECO:0000256" key="1">
    <source>
        <dbReference type="SAM" id="MobiDB-lite"/>
    </source>
</evidence>
<feature type="domain" description="M23ase beta-sheet core" evidence="2">
    <location>
        <begin position="233"/>
        <end position="336"/>
    </location>
</feature>
<evidence type="ECO:0000313" key="3">
    <source>
        <dbReference type="EMBL" id="GIL25493.1"/>
    </source>
</evidence>
<dbReference type="CDD" id="cd12797">
    <property type="entry name" value="M23_peptidase"/>
    <property type="match status" value="1"/>
</dbReference>
<sequence length="363" mass="37407">MLRTVAALLGGSVLTMFLGVGALGTMFGEDTATSSCTVASAPGRIGHYDATQTANAATIIGVGQQLHVPQRGWVIAVATAIQESSLHNLVGGDRDSVGLFQQRPSQGWGTPTQLHTPTYAATAFYRALQRVPGWQHLSLTAAAQAVQNSAFPDAYAQWASDATRLVATITRKPSTVGAADAAAVQTRPSTHGTTGTGPSSASAVPAGCSAAAWISPVIAPISSGFRPPDRPDHNGTDLAAARGTTIHAAHAGAVTVARCDPATGNCTINGSISTPGCGWYVEIRSPDHIITRYCHMATRPSVHVGQKVATGAPIGVVGQSGNADGPHLHFEIHLRDDPNPSGAVDPVAFYRSKHLVLGQKQAA</sequence>
<dbReference type="Gene3D" id="2.70.70.10">
    <property type="entry name" value="Glucose Permease (Domain IIA)"/>
    <property type="match status" value="1"/>
</dbReference>
<accession>A0A8J4EJ30</accession>
<proteinExistence type="predicted"/>